<evidence type="ECO:0000313" key="2">
    <source>
        <dbReference type="Proteomes" id="UP000829398"/>
    </source>
</evidence>
<name>A0ACB8KIP2_CITSI</name>
<reference evidence="2" key="1">
    <citation type="journal article" date="2023" name="Hortic. Res.">
        <title>A chromosome-level phased genome enabling allele-level studies in sweet orange: a case study on citrus Huanglongbing tolerance.</title>
        <authorList>
            <person name="Wu B."/>
            <person name="Yu Q."/>
            <person name="Deng Z."/>
            <person name="Duan Y."/>
            <person name="Luo F."/>
            <person name="Gmitter F. Jr."/>
        </authorList>
    </citation>
    <scope>NUCLEOTIDE SEQUENCE [LARGE SCALE GENOMIC DNA]</scope>
    <source>
        <strain evidence="2">cv. Valencia</strain>
    </source>
</reference>
<gene>
    <name evidence="1" type="ORF">KPL71_015359</name>
</gene>
<protein>
    <submittedName>
        <fullName evidence="1">Uncharacterized protein</fullName>
    </submittedName>
</protein>
<accession>A0ACB8KIP2</accession>
<dbReference type="EMBL" id="CM039174">
    <property type="protein sequence ID" value="KAH9754191.1"/>
    <property type="molecule type" value="Genomic_DNA"/>
</dbReference>
<comment type="caution">
    <text evidence="1">The sequence shown here is derived from an EMBL/GenBank/DDBJ whole genome shotgun (WGS) entry which is preliminary data.</text>
</comment>
<dbReference type="Proteomes" id="UP000829398">
    <property type="component" value="Chromosome 5"/>
</dbReference>
<keyword evidence="2" id="KW-1185">Reference proteome</keyword>
<proteinExistence type="predicted"/>
<organism evidence="1 2">
    <name type="scientific">Citrus sinensis</name>
    <name type="common">Sweet orange</name>
    <name type="synonym">Citrus aurantium var. sinensis</name>
    <dbReference type="NCBI Taxonomy" id="2711"/>
    <lineage>
        <taxon>Eukaryota</taxon>
        <taxon>Viridiplantae</taxon>
        <taxon>Streptophyta</taxon>
        <taxon>Embryophyta</taxon>
        <taxon>Tracheophyta</taxon>
        <taxon>Spermatophyta</taxon>
        <taxon>Magnoliopsida</taxon>
        <taxon>eudicotyledons</taxon>
        <taxon>Gunneridae</taxon>
        <taxon>Pentapetalae</taxon>
        <taxon>rosids</taxon>
        <taxon>malvids</taxon>
        <taxon>Sapindales</taxon>
        <taxon>Rutaceae</taxon>
        <taxon>Aurantioideae</taxon>
        <taxon>Citrus</taxon>
    </lineage>
</organism>
<evidence type="ECO:0000313" key="1">
    <source>
        <dbReference type="EMBL" id="KAH9754191.1"/>
    </source>
</evidence>
<sequence>MMLVNVQDSPVFNYISSLSPIEQIKSIRNDRSFNSVNFTSPSSLFASPKILPNPQIYILKPELPLHGKENKKSKGNSEAVQLSDDCTGKLDCITPGSSAREVISKLLDETLELAIELPIIARGGGPVDVAVRKKKMRQ</sequence>